<proteinExistence type="predicted"/>
<dbReference type="AlphaFoldDB" id="A0A151M7I7"/>
<feature type="region of interest" description="Disordered" evidence="1">
    <location>
        <begin position="133"/>
        <end position="175"/>
    </location>
</feature>
<dbReference type="STRING" id="8496.A0A151M7I7"/>
<evidence type="ECO:0000313" key="3">
    <source>
        <dbReference type="Proteomes" id="UP000050525"/>
    </source>
</evidence>
<reference evidence="2 3" key="1">
    <citation type="journal article" date="2012" name="Genome Biol.">
        <title>Sequencing three crocodilian genomes to illuminate the evolution of archosaurs and amniotes.</title>
        <authorList>
            <person name="St John J.A."/>
            <person name="Braun E.L."/>
            <person name="Isberg S.R."/>
            <person name="Miles L.G."/>
            <person name="Chong A.Y."/>
            <person name="Gongora J."/>
            <person name="Dalzell P."/>
            <person name="Moran C."/>
            <person name="Bed'hom B."/>
            <person name="Abzhanov A."/>
            <person name="Burgess S.C."/>
            <person name="Cooksey A.M."/>
            <person name="Castoe T.A."/>
            <person name="Crawford N.G."/>
            <person name="Densmore L.D."/>
            <person name="Drew J.C."/>
            <person name="Edwards S.V."/>
            <person name="Faircloth B.C."/>
            <person name="Fujita M.K."/>
            <person name="Greenwold M.J."/>
            <person name="Hoffmann F.G."/>
            <person name="Howard J.M."/>
            <person name="Iguchi T."/>
            <person name="Janes D.E."/>
            <person name="Khan S.Y."/>
            <person name="Kohno S."/>
            <person name="de Koning A.J."/>
            <person name="Lance S.L."/>
            <person name="McCarthy F.M."/>
            <person name="McCormack J.E."/>
            <person name="Merchant M.E."/>
            <person name="Peterson D.G."/>
            <person name="Pollock D.D."/>
            <person name="Pourmand N."/>
            <person name="Raney B.J."/>
            <person name="Roessler K.A."/>
            <person name="Sanford J.R."/>
            <person name="Sawyer R.H."/>
            <person name="Schmidt C.J."/>
            <person name="Triplett E.W."/>
            <person name="Tuberville T.D."/>
            <person name="Venegas-Anaya M."/>
            <person name="Howard J.T."/>
            <person name="Jarvis E.D."/>
            <person name="Guillette L.J.Jr."/>
            <person name="Glenn T.C."/>
            <person name="Green R.E."/>
            <person name="Ray D.A."/>
        </authorList>
    </citation>
    <scope>NUCLEOTIDE SEQUENCE [LARGE SCALE GENOMIC DNA]</scope>
    <source>
        <strain evidence="2">KSC_2009_1</strain>
    </source>
</reference>
<evidence type="ECO:0000313" key="2">
    <source>
        <dbReference type="EMBL" id="KYO20476.1"/>
    </source>
</evidence>
<feature type="compositionally biased region" description="Basic and acidic residues" evidence="1">
    <location>
        <begin position="1"/>
        <end position="11"/>
    </location>
</feature>
<accession>A0A151M7I7</accession>
<gene>
    <name evidence="2" type="primary">KAZNL</name>
    <name evidence="2" type="ORF">Y1Q_0009477</name>
</gene>
<dbReference type="Proteomes" id="UP000050525">
    <property type="component" value="Unassembled WGS sequence"/>
</dbReference>
<dbReference type="InterPro" id="IPR037614">
    <property type="entry name" value="Kazrin"/>
</dbReference>
<feature type="region of interest" description="Disordered" evidence="1">
    <location>
        <begin position="1"/>
        <end position="23"/>
    </location>
</feature>
<feature type="compositionally biased region" description="Polar residues" evidence="1">
    <location>
        <begin position="14"/>
        <end position="23"/>
    </location>
</feature>
<comment type="caution">
    <text evidence="2">The sequence shown here is derived from an EMBL/GenBank/DDBJ whole genome shotgun (WGS) entry which is preliminary data.</text>
</comment>
<keyword evidence="3" id="KW-1185">Reference proteome</keyword>
<organism evidence="2 3">
    <name type="scientific">Alligator mississippiensis</name>
    <name type="common">American alligator</name>
    <dbReference type="NCBI Taxonomy" id="8496"/>
    <lineage>
        <taxon>Eukaryota</taxon>
        <taxon>Metazoa</taxon>
        <taxon>Chordata</taxon>
        <taxon>Craniata</taxon>
        <taxon>Vertebrata</taxon>
        <taxon>Euteleostomi</taxon>
        <taxon>Archelosauria</taxon>
        <taxon>Archosauria</taxon>
        <taxon>Crocodylia</taxon>
        <taxon>Alligatoridae</taxon>
        <taxon>Alligatorinae</taxon>
        <taxon>Alligator</taxon>
    </lineage>
</organism>
<evidence type="ECO:0000256" key="1">
    <source>
        <dbReference type="SAM" id="MobiDB-lite"/>
    </source>
</evidence>
<dbReference type="PANTHER" id="PTHR12776:SF1">
    <property type="entry name" value="KAZRIN"/>
    <property type="match status" value="1"/>
</dbReference>
<dbReference type="PANTHER" id="PTHR12776">
    <property type="entry name" value="KAZRIN-RELATED"/>
    <property type="match status" value="1"/>
</dbReference>
<dbReference type="EMBL" id="AKHW03006392">
    <property type="protein sequence ID" value="KYO20476.1"/>
    <property type="molecule type" value="Genomic_DNA"/>
</dbReference>
<protein>
    <submittedName>
        <fullName evidence="2">Kazrin</fullName>
    </submittedName>
</protein>
<name>A0A151M7I7_ALLMI</name>
<sequence>MTNTKDPKRAMDSSPVTSNSAAGPVTFSQVFGQQCQLMEAAVQSLHTLNDQISHFIVNKSKTLDEDEDAFLPSEKESLKNSMSLMRHLLMDAQAGILSMMDDNKQLALRIEGAIQAAGQEVTSLRAELSATSRRLAELGGPGPGPGPGPAEPALMDNSQHGAQGQKLILEEERSY</sequence>